<dbReference type="Proteomes" id="UP001057402">
    <property type="component" value="Chromosome 4"/>
</dbReference>
<organism evidence="1 2">
    <name type="scientific">Melastoma candidum</name>
    <dbReference type="NCBI Taxonomy" id="119954"/>
    <lineage>
        <taxon>Eukaryota</taxon>
        <taxon>Viridiplantae</taxon>
        <taxon>Streptophyta</taxon>
        <taxon>Embryophyta</taxon>
        <taxon>Tracheophyta</taxon>
        <taxon>Spermatophyta</taxon>
        <taxon>Magnoliopsida</taxon>
        <taxon>eudicotyledons</taxon>
        <taxon>Gunneridae</taxon>
        <taxon>Pentapetalae</taxon>
        <taxon>rosids</taxon>
        <taxon>malvids</taxon>
        <taxon>Myrtales</taxon>
        <taxon>Melastomataceae</taxon>
        <taxon>Melastomatoideae</taxon>
        <taxon>Melastomateae</taxon>
        <taxon>Melastoma</taxon>
    </lineage>
</organism>
<evidence type="ECO:0000313" key="2">
    <source>
        <dbReference type="Proteomes" id="UP001057402"/>
    </source>
</evidence>
<dbReference type="EMBL" id="CM042883">
    <property type="protein sequence ID" value="KAI4377705.1"/>
    <property type="molecule type" value="Genomic_DNA"/>
</dbReference>
<keyword evidence="2" id="KW-1185">Reference proteome</keyword>
<name>A0ACB9RG83_9MYRT</name>
<protein>
    <submittedName>
        <fullName evidence="1">Uncharacterized protein</fullName>
    </submittedName>
</protein>
<accession>A0ACB9RG83</accession>
<comment type="caution">
    <text evidence="1">The sequence shown here is derived from an EMBL/GenBank/DDBJ whole genome shotgun (WGS) entry which is preliminary data.</text>
</comment>
<reference evidence="2" key="1">
    <citation type="journal article" date="2023" name="Front. Plant Sci.">
        <title>Chromosomal-level genome assembly of Melastoma candidum provides insights into trichome evolution.</title>
        <authorList>
            <person name="Zhong Y."/>
            <person name="Wu W."/>
            <person name="Sun C."/>
            <person name="Zou P."/>
            <person name="Liu Y."/>
            <person name="Dai S."/>
            <person name="Zhou R."/>
        </authorList>
    </citation>
    <scope>NUCLEOTIDE SEQUENCE [LARGE SCALE GENOMIC DNA]</scope>
</reference>
<proteinExistence type="predicted"/>
<evidence type="ECO:0000313" key="1">
    <source>
        <dbReference type="EMBL" id="KAI4377705.1"/>
    </source>
</evidence>
<gene>
    <name evidence="1" type="ORF">MLD38_015290</name>
</gene>
<sequence>MLPTPPGTIEYYIISNNRLSGEIPSSICDLGNIVILDLADNYFTGVLPTCILNFSSTLYTLSLSGNNFSGRIPEFNEEQCGLNTLDLSSNSFVGPLPMSVTSCKMLMYVNFGMNKITDTFPSWLGSLPKLRVLMLHSNMFHGVMEAPHNDSWFPSLNVITLSENKFGGSLPAGFFTHLPAMKYVTSWDDEYPGSFVEVVGMKIMDRGLERQFGKTLGYFTLVHFLPGISILDSSTTVAVIDRRYSLIGRRLISWQELILLWRKFLPDMSMYIRVKRSKTTYFIQCEPTEAILSVKEKLQSLIDQPVNDQRLILLETGDVLEDSKSLADQKVENDAVVALTLRKDDNEFEEVNIIRPHDFSQSRDGDGGNW</sequence>